<dbReference type="OrthoDB" id="3692823at2759"/>
<accession>A0A6A5TLN7</accession>
<feature type="region of interest" description="Disordered" evidence="1">
    <location>
        <begin position="321"/>
        <end position="371"/>
    </location>
</feature>
<name>A0A6A5TLN7_9PLEO</name>
<dbReference type="AlphaFoldDB" id="A0A6A5TLN7"/>
<sequence>MPQPFEQHSIHSTAKDLSPGSQYIGHGFTAAPRRPHFMTGSPITSTSNGPQNTQGLHFNGTPAATPRFMAGSPFNGAAGSPQFVGGMPLNNNMAAAGSYVSGMPSLQFIGDLPVGRTPTGPQSAGGPNSNDRFAGSHPFGGPNFVGPSPVPRFSQGDFTGQPIGRADLPIPPPPLHPVPQTQANRERLDARKDTREAWIKEEARKIAHAAKLKEATRIKFTLTSAQEDYNAWKAAEEVCSRLMSREYQMEQRRKLFMPRGTEPLRTGAANFPGDAVLGGSGQRGELLGFKMALMEKLGVEAANKNDGFVADGSLNGDGKEVAKEMMEHLPDTPTRGLETNEGEGKENDEEKDDDEKQDDDQDMVGRQGTSS</sequence>
<feature type="compositionally biased region" description="Polar residues" evidence="1">
    <location>
        <begin position="41"/>
        <end position="56"/>
    </location>
</feature>
<proteinExistence type="predicted"/>
<feature type="compositionally biased region" description="Acidic residues" evidence="1">
    <location>
        <begin position="346"/>
        <end position="362"/>
    </location>
</feature>
<dbReference type="Proteomes" id="UP000800035">
    <property type="component" value="Unassembled WGS sequence"/>
</dbReference>
<dbReference type="EMBL" id="ML977004">
    <property type="protein sequence ID" value="KAF1953298.1"/>
    <property type="molecule type" value="Genomic_DNA"/>
</dbReference>
<evidence type="ECO:0000313" key="3">
    <source>
        <dbReference type="Proteomes" id="UP000800035"/>
    </source>
</evidence>
<evidence type="ECO:0000313" key="2">
    <source>
        <dbReference type="EMBL" id="KAF1953298.1"/>
    </source>
</evidence>
<gene>
    <name evidence="2" type="ORF">CC80DRAFT_144764</name>
</gene>
<feature type="compositionally biased region" description="Basic and acidic residues" evidence="1">
    <location>
        <begin position="321"/>
        <end position="330"/>
    </location>
</feature>
<protein>
    <submittedName>
        <fullName evidence="2">Uncharacterized protein</fullName>
    </submittedName>
</protein>
<reference evidence="2" key="1">
    <citation type="journal article" date="2020" name="Stud. Mycol.">
        <title>101 Dothideomycetes genomes: a test case for predicting lifestyles and emergence of pathogens.</title>
        <authorList>
            <person name="Haridas S."/>
            <person name="Albert R."/>
            <person name="Binder M."/>
            <person name="Bloem J."/>
            <person name="Labutti K."/>
            <person name="Salamov A."/>
            <person name="Andreopoulos B."/>
            <person name="Baker S."/>
            <person name="Barry K."/>
            <person name="Bills G."/>
            <person name="Bluhm B."/>
            <person name="Cannon C."/>
            <person name="Castanera R."/>
            <person name="Culley D."/>
            <person name="Daum C."/>
            <person name="Ezra D."/>
            <person name="Gonzalez J."/>
            <person name="Henrissat B."/>
            <person name="Kuo A."/>
            <person name="Liang C."/>
            <person name="Lipzen A."/>
            <person name="Lutzoni F."/>
            <person name="Magnuson J."/>
            <person name="Mondo S."/>
            <person name="Nolan M."/>
            <person name="Ohm R."/>
            <person name="Pangilinan J."/>
            <person name="Park H.-J."/>
            <person name="Ramirez L."/>
            <person name="Alfaro M."/>
            <person name="Sun H."/>
            <person name="Tritt A."/>
            <person name="Yoshinaga Y."/>
            <person name="Zwiers L.-H."/>
            <person name="Turgeon B."/>
            <person name="Goodwin S."/>
            <person name="Spatafora J."/>
            <person name="Crous P."/>
            <person name="Grigoriev I."/>
        </authorList>
    </citation>
    <scope>NUCLEOTIDE SEQUENCE</scope>
    <source>
        <strain evidence="2">CBS 675.92</strain>
    </source>
</reference>
<evidence type="ECO:0000256" key="1">
    <source>
        <dbReference type="SAM" id="MobiDB-lite"/>
    </source>
</evidence>
<organism evidence="2 3">
    <name type="scientific">Byssothecium circinans</name>
    <dbReference type="NCBI Taxonomy" id="147558"/>
    <lineage>
        <taxon>Eukaryota</taxon>
        <taxon>Fungi</taxon>
        <taxon>Dikarya</taxon>
        <taxon>Ascomycota</taxon>
        <taxon>Pezizomycotina</taxon>
        <taxon>Dothideomycetes</taxon>
        <taxon>Pleosporomycetidae</taxon>
        <taxon>Pleosporales</taxon>
        <taxon>Massarineae</taxon>
        <taxon>Massarinaceae</taxon>
        <taxon>Byssothecium</taxon>
    </lineage>
</organism>
<feature type="region of interest" description="Disordered" evidence="1">
    <location>
        <begin position="1"/>
        <end position="61"/>
    </location>
</feature>
<keyword evidence="3" id="KW-1185">Reference proteome</keyword>